<dbReference type="InterPro" id="IPR000717">
    <property type="entry name" value="PCI_dom"/>
</dbReference>
<evidence type="ECO:0000256" key="2">
    <source>
        <dbReference type="ARBA" id="ARBA00022790"/>
    </source>
</evidence>
<dbReference type="EMBL" id="JPKZ01003145">
    <property type="protein sequence ID" value="KHN73197.1"/>
    <property type="molecule type" value="Genomic_DNA"/>
</dbReference>
<dbReference type="GO" id="GO:0008180">
    <property type="term" value="C:COP9 signalosome"/>
    <property type="evidence" value="ECO:0007669"/>
    <property type="project" value="UniProtKB-KW"/>
</dbReference>
<dbReference type="InterPro" id="IPR045237">
    <property type="entry name" value="COPS7/eIF3m"/>
</dbReference>
<sequence length="455" mass="52168">MECHSFPFFFKISAFSFEEFSPTSTSLRSFVHQLESHNLRCLLHVKFLEIISCCLLSDYLITALRKLNFLTAEFLFSFRVKVNKSVIFANCLVAWRGVIVKCKETCELEVRYEFGENYISVVGSKPTAGYERRTTGNSCGRMVSRVVGIKRLQREKRPVRIRYTVGNYLQHRIHQSVESSRIGMLLTEIRELRTSVRQHESRIRQLEEQLADKELVDLIMVDVYLKSIREASSPDETSRCVCDAIGSEDLFAFGELLSEPKVMALKDSPQHAKFYKLLELFAYGTYSDVLSARSDLPELSDSMVQKLRQLTLLSMCTQSRCIAIKDAMEALHLENLHDLHSLFISAIYKGILQGRVNSEESTLEITSWKSRDVTDEQLAEIREKLRQWIECCASAADSLRAIASNAENAIVEAAANEAKVEEEVNRVRKKLQEGEEQRGLKDYRRPKSQRGKKHP</sequence>
<organism evidence="6 7">
    <name type="scientific">Toxocara canis</name>
    <name type="common">Canine roundworm</name>
    <dbReference type="NCBI Taxonomy" id="6265"/>
    <lineage>
        <taxon>Eukaryota</taxon>
        <taxon>Metazoa</taxon>
        <taxon>Ecdysozoa</taxon>
        <taxon>Nematoda</taxon>
        <taxon>Chromadorea</taxon>
        <taxon>Rhabditida</taxon>
        <taxon>Spirurina</taxon>
        <taxon>Ascaridomorpha</taxon>
        <taxon>Ascaridoidea</taxon>
        <taxon>Toxocaridae</taxon>
        <taxon>Toxocara</taxon>
    </lineage>
</organism>
<evidence type="ECO:0000256" key="3">
    <source>
        <dbReference type="SAM" id="Coils"/>
    </source>
</evidence>
<feature type="compositionally biased region" description="Basic residues" evidence="4">
    <location>
        <begin position="446"/>
        <end position="455"/>
    </location>
</feature>
<comment type="similarity">
    <text evidence="1">Belongs to the CSN7/EIF3M family. CSN7 subfamily.</text>
</comment>
<feature type="compositionally biased region" description="Basic and acidic residues" evidence="4">
    <location>
        <begin position="429"/>
        <end position="445"/>
    </location>
</feature>
<feature type="domain" description="PCI" evidence="5">
    <location>
        <begin position="207"/>
        <end position="370"/>
    </location>
</feature>
<evidence type="ECO:0000313" key="7">
    <source>
        <dbReference type="Proteomes" id="UP000031036"/>
    </source>
</evidence>
<protein>
    <submittedName>
        <fullName evidence="6">COP9 signalosome complex subunit 7</fullName>
    </submittedName>
</protein>
<feature type="coiled-coil region" evidence="3">
    <location>
        <begin position="189"/>
        <end position="216"/>
    </location>
</feature>
<gene>
    <name evidence="6" type="primary">CSN7</name>
    <name evidence="6" type="ORF">Tcan_05465</name>
</gene>
<evidence type="ECO:0000256" key="4">
    <source>
        <dbReference type="SAM" id="MobiDB-lite"/>
    </source>
</evidence>
<dbReference type="Pfam" id="PF01399">
    <property type="entry name" value="PCI"/>
    <property type="match status" value="1"/>
</dbReference>
<proteinExistence type="inferred from homology"/>
<evidence type="ECO:0000259" key="5">
    <source>
        <dbReference type="PROSITE" id="PS50250"/>
    </source>
</evidence>
<dbReference type="Proteomes" id="UP000031036">
    <property type="component" value="Unassembled WGS sequence"/>
</dbReference>
<keyword evidence="3" id="KW-0175">Coiled coil</keyword>
<dbReference type="PROSITE" id="PS50250">
    <property type="entry name" value="PCI"/>
    <property type="match status" value="1"/>
</dbReference>
<keyword evidence="7" id="KW-1185">Reference proteome</keyword>
<reference evidence="6 7" key="1">
    <citation type="submission" date="2014-11" db="EMBL/GenBank/DDBJ databases">
        <title>Genetic blueprint of the zoonotic pathogen Toxocara canis.</title>
        <authorList>
            <person name="Zhu X.-Q."/>
            <person name="Korhonen P.K."/>
            <person name="Cai H."/>
            <person name="Young N.D."/>
            <person name="Nejsum P."/>
            <person name="von Samson-Himmelstjerna G."/>
            <person name="Boag P.R."/>
            <person name="Tan P."/>
            <person name="Li Q."/>
            <person name="Min J."/>
            <person name="Yang Y."/>
            <person name="Wang X."/>
            <person name="Fang X."/>
            <person name="Hall R.S."/>
            <person name="Hofmann A."/>
            <person name="Sternberg P.W."/>
            <person name="Jex A.R."/>
            <person name="Gasser R.B."/>
        </authorList>
    </citation>
    <scope>NUCLEOTIDE SEQUENCE [LARGE SCALE GENOMIC DNA]</scope>
    <source>
        <strain evidence="6">PN_DK_2014</strain>
    </source>
</reference>
<dbReference type="STRING" id="6265.A0A0B2UVU8"/>
<keyword evidence="2" id="KW-0736">Signalosome</keyword>
<dbReference type="PANTHER" id="PTHR15350:SF5">
    <property type="entry name" value="COP9 SIGNALOSOME COMPLEX SUBUNIT 7"/>
    <property type="match status" value="1"/>
</dbReference>
<dbReference type="AlphaFoldDB" id="A0A0B2UVU8"/>
<feature type="region of interest" description="Disordered" evidence="4">
    <location>
        <begin position="429"/>
        <end position="455"/>
    </location>
</feature>
<name>A0A0B2UVU8_TOXCA</name>
<evidence type="ECO:0000256" key="1">
    <source>
        <dbReference type="ARBA" id="ARBA00008482"/>
    </source>
</evidence>
<dbReference type="OrthoDB" id="10265275at2759"/>
<accession>A0A0B2UVU8</accession>
<comment type="caution">
    <text evidence="6">The sequence shown here is derived from an EMBL/GenBank/DDBJ whole genome shotgun (WGS) entry which is preliminary data.</text>
</comment>
<dbReference type="SMART" id="SM00088">
    <property type="entry name" value="PINT"/>
    <property type="match status" value="1"/>
</dbReference>
<dbReference type="PANTHER" id="PTHR15350">
    <property type="entry name" value="COP9 SIGNALOSOME COMPLEX SUBUNIT 7/DENDRITIC CELL PROTEIN GA17"/>
    <property type="match status" value="1"/>
</dbReference>
<evidence type="ECO:0000313" key="6">
    <source>
        <dbReference type="EMBL" id="KHN73197.1"/>
    </source>
</evidence>